<dbReference type="InterPro" id="IPR057273">
    <property type="entry name" value="Ddi1/2_HDD"/>
</dbReference>
<evidence type="ECO:0000256" key="1">
    <source>
        <dbReference type="SAM" id="Coils"/>
    </source>
</evidence>
<dbReference type="InterPro" id="IPR009060">
    <property type="entry name" value="UBA-like_sf"/>
</dbReference>
<evidence type="ECO:0000313" key="4">
    <source>
        <dbReference type="EMBL" id="KAG9482709.1"/>
    </source>
</evidence>
<dbReference type="InterPro" id="IPR019103">
    <property type="entry name" value="Peptidase_aspartic_DDI1-type"/>
</dbReference>
<evidence type="ECO:0000313" key="5">
    <source>
        <dbReference type="Proteomes" id="UP000770717"/>
    </source>
</evidence>
<dbReference type="AlphaFoldDB" id="A0A8J6F7W1"/>
<dbReference type="InterPro" id="IPR021109">
    <property type="entry name" value="Peptidase_aspartic_dom_sf"/>
</dbReference>
<comment type="caution">
    <text evidence="4">The sequence shown here is derived from an EMBL/GenBank/DDBJ whole genome shotgun (WGS) entry which is preliminary data.</text>
</comment>
<dbReference type="InterPro" id="IPR015940">
    <property type="entry name" value="UBA"/>
</dbReference>
<name>A0A8J6F7W1_ELECQ</name>
<dbReference type="Pfam" id="PF24669">
    <property type="entry name" value="Ddi2_HDD"/>
    <property type="match status" value="1"/>
</dbReference>
<dbReference type="Proteomes" id="UP000770717">
    <property type="component" value="Unassembled WGS sequence"/>
</dbReference>
<feature type="region of interest" description="Disordered" evidence="2">
    <location>
        <begin position="210"/>
        <end position="267"/>
    </location>
</feature>
<protein>
    <recommendedName>
        <fullName evidence="3">UBA domain-containing protein</fullName>
    </recommendedName>
</protein>
<feature type="region of interest" description="Disordered" evidence="2">
    <location>
        <begin position="481"/>
        <end position="505"/>
    </location>
</feature>
<dbReference type="OrthoDB" id="1047367at2759"/>
<reference evidence="4" key="1">
    <citation type="thesis" date="2020" institute="ProQuest LLC" country="789 East Eisenhower Parkway, Ann Arbor, MI, USA">
        <title>Comparative Genomics and Chromosome Evolution.</title>
        <authorList>
            <person name="Mudd A.B."/>
        </authorList>
    </citation>
    <scope>NUCLEOTIDE SEQUENCE</scope>
    <source>
        <strain evidence="4">HN-11 Male</strain>
        <tissue evidence="4">Kidney and liver</tissue>
    </source>
</reference>
<keyword evidence="5" id="KW-1185">Reference proteome</keyword>
<dbReference type="Gene3D" id="2.40.70.10">
    <property type="entry name" value="Acid Proteases"/>
    <property type="match status" value="1"/>
</dbReference>
<organism evidence="4 5">
    <name type="scientific">Eleutherodactylus coqui</name>
    <name type="common">Puerto Rican coqui</name>
    <dbReference type="NCBI Taxonomy" id="57060"/>
    <lineage>
        <taxon>Eukaryota</taxon>
        <taxon>Metazoa</taxon>
        <taxon>Chordata</taxon>
        <taxon>Craniata</taxon>
        <taxon>Vertebrata</taxon>
        <taxon>Euteleostomi</taxon>
        <taxon>Amphibia</taxon>
        <taxon>Batrachia</taxon>
        <taxon>Anura</taxon>
        <taxon>Neobatrachia</taxon>
        <taxon>Hyloidea</taxon>
        <taxon>Eleutherodactylidae</taxon>
        <taxon>Eleutherodactylinae</taxon>
        <taxon>Eleutherodactylus</taxon>
        <taxon>Eleutherodactylus</taxon>
    </lineage>
</organism>
<dbReference type="SUPFAM" id="SSF46934">
    <property type="entry name" value="UBA-like"/>
    <property type="match status" value="1"/>
</dbReference>
<dbReference type="EMBL" id="WNTK01000006">
    <property type="protein sequence ID" value="KAG9482709.1"/>
    <property type="molecule type" value="Genomic_DNA"/>
</dbReference>
<feature type="domain" description="UBA" evidence="3">
    <location>
        <begin position="594"/>
        <end position="638"/>
    </location>
</feature>
<feature type="coiled-coil region" evidence="1">
    <location>
        <begin position="28"/>
        <end position="56"/>
    </location>
</feature>
<dbReference type="CDD" id="cd05479">
    <property type="entry name" value="RP_DDI"/>
    <property type="match status" value="1"/>
</dbReference>
<dbReference type="PANTHER" id="PTHR15397:SF3">
    <property type="entry name" value="DNA DAMAGE INDUCIBLE 1 HOMOLOG 2"/>
    <property type="match status" value="1"/>
</dbReference>
<evidence type="ECO:0000259" key="3">
    <source>
        <dbReference type="PROSITE" id="PS50030"/>
    </source>
</evidence>
<gene>
    <name evidence="4" type="ORF">GDO78_011387</name>
</gene>
<dbReference type="GO" id="GO:0006508">
    <property type="term" value="P:proteolysis"/>
    <property type="evidence" value="ECO:0007669"/>
    <property type="project" value="InterPro"/>
</dbReference>
<dbReference type="SMART" id="SM00165">
    <property type="entry name" value="UBA"/>
    <property type="match status" value="1"/>
</dbReference>
<dbReference type="Pfam" id="PF09668">
    <property type="entry name" value="Asp_protease"/>
    <property type="match status" value="1"/>
</dbReference>
<dbReference type="PANTHER" id="PTHR15397">
    <property type="entry name" value="SODIUM-GLUCOSE COTRANSPORTER REGULATORY PROTEIN -RELATED"/>
    <property type="match status" value="1"/>
</dbReference>
<evidence type="ECO:0000256" key="2">
    <source>
        <dbReference type="SAM" id="MobiDB-lite"/>
    </source>
</evidence>
<dbReference type="GO" id="GO:0004190">
    <property type="term" value="F:aspartic-type endopeptidase activity"/>
    <property type="evidence" value="ECO:0007669"/>
    <property type="project" value="InterPro"/>
</dbReference>
<feature type="compositionally biased region" description="Basic and acidic residues" evidence="2">
    <location>
        <begin position="331"/>
        <end position="341"/>
    </location>
</feature>
<dbReference type="PROSITE" id="PS50030">
    <property type="entry name" value="UBA"/>
    <property type="match status" value="1"/>
</dbReference>
<feature type="region of interest" description="Disordered" evidence="2">
    <location>
        <begin position="284"/>
        <end position="358"/>
    </location>
</feature>
<accession>A0A8J6F7W1</accession>
<keyword evidence="1" id="KW-0175">Coiled coil</keyword>
<feature type="compositionally biased region" description="Polar residues" evidence="2">
    <location>
        <begin position="484"/>
        <end position="503"/>
    </location>
</feature>
<dbReference type="SUPFAM" id="SSF50630">
    <property type="entry name" value="Acid proteases"/>
    <property type="match status" value="1"/>
</dbReference>
<sequence length="644" mass="67336">MLLANPHELSLLKERNPPLAEALLSGDLEKFTKVLLEQQQERARREQERIRLFSADPFDLEAQAKIEEDIRQQNIEENMTIAMEEAPESFGQVVMLYINCKVNGYPVKAFVDSGAQMTIMSQACAERCHIMRLVDRRWAGIAKGVGTQKIIGRCSIDLEKNVLVIGTTGTRTSFLPEGELPECARLAYGPGTEDIRPEDIADQELAEVLQKSAEEADEESTSEAGPSLVPPTDGSPHPVHTSDIPPAHPVSASSATTESGDVPRADGACNIGFHTEVGAQMGLTFDPLGSADDKPGAKTSASPSSMADEGPGPMPTAAEKSASLPNAGSAAHEKSEQEPRAGDPPPPSTLTPVVDGEQEVTAAPCANTEDMMELDTQVIPDLDGCSPMENISVQGPECQHMSCNDLPTNLKESEDVDNVTKQDCPKPPSTSGQDGEESRFSLAAALKELHKLLVISGQGSACVGDDDGALSAKADHAVVVPGGQRTSGQNGELDNDLHGTSGQDTEDASLCKEADAAEGSFQGSLGNDYSSDCVGVSGVMASAPGQPLPGTVLIHGAVTGVSQNCGDPAAEDEQLPGLSGEPGGAVREWNPSVPPSEPPSPGAVERIVAAGFTTQDALVALEGADGDVELALLALLARNIVVPT</sequence>
<proteinExistence type="predicted"/>
<feature type="region of interest" description="Disordered" evidence="2">
    <location>
        <begin position="404"/>
        <end position="438"/>
    </location>
</feature>